<dbReference type="Pfam" id="PF12822">
    <property type="entry name" value="ECF_trnsprt"/>
    <property type="match status" value="1"/>
</dbReference>
<feature type="transmembrane region" description="Helical" evidence="1">
    <location>
        <begin position="12"/>
        <end position="31"/>
    </location>
</feature>
<dbReference type="AlphaFoldDB" id="A0A1M7M942"/>
<accession>A0A1M7M942</accession>
<evidence type="ECO:0000313" key="3">
    <source>
        <dbReference type="Proteomes" id="UP000184394"/>
    </source>
</evidence>
<dbReference type="OrthoDB" id="9813540at2"/>
<feature type="transmembrane region" description="Helical" evidence="1">
    <location>
        <begin position="167"/>
        <end position="195"/>
    </location>
</feature>
<keyword evidence="1" id="KW-1133">Transmembrane helix</keyword>
<name>A0A1M7M942_RUMFL</name>
<keyword evidence="1" id="KW-0472">Membrane</keyword>
<dbReference type="Gene3D" id="1.10.1760.20">
    <property type="match status" value="1"/>
</dbReference>
<organism evidence="2 3">
    <name type="scientific">Ruminococcus flavefaciens</name>
    <dbReference type="NCBI Taxonomy" id="1265"/>
    <lineage>
        <taxon>Bacteria</taxon>
        <taxon>Bacillati</taxon>
        <taxon>Bacillota</taxon>
        <taxon>Clostridia</taxon>
        <taxon>Eubacteriales</taxon>
        <taxon>Oscillospiraceae</taxon>
        <taxon>Ruminococcus</taxon>
    </lineage>
</organism>
<gene>
    <name evidence="2" type="ORF">SAMN04487860_11956</name>
</gene>
<dbReference type="EMBL" id="FRCT01000019">
    <property type="protein sequence ID" value="SHM86786.1"/>
    <property type="molecule type" value="Genomic_DNA"/>
</dbReference>
<protein>
    <submittedName>
        <fullName evidence="2">Uncharacterized membrane protein</fullName>
    </submittedName>
</protein>
<feature type="transmembrane region" description="Helical" evidence="1">
    <location>
        <begin position="99"/>
        <end position="117"/>
    </location>
</feature>
<dbReference type="InterPro" id="IPR024529">
    <property type="entry name" value="ECF_trnsprt_substrate-spec"/>
</dbReference>
<sequence length="205" mass="21814">MKSFKFDAKTMVLLGLLTAIIAVFSFTPIGSIPVGPLVITLNIIPIAIAAVALGPIGGAIIGGVFGIFSFLQCFGIGILSGMGAILVDINLPFAFIQRFVPRLLDGFLAGLIFQGISKFADVRISCFITGFFTALMNTAFFMLSLVFLFGNTEYVQGLMKGKSVIPFIISFVGVNALVEMIVCTIITGAVGTALFKAKLIKNREK</sequence>
<evidence type="ECO:0000313" key="2">
    <source>
        <dbReference type="EMBL" id="SHM86786.1"/>
    </source>
</evidence>
<feature type="transmembrane region" description="Helical" evidence="1">
    <location>
        <begin position="64"/>
        <end position="87"/>
    </location>
</feature>
<evidence type="ECO:0000256" key="1">
    <source>
        <dbReference type="SAM" id="Phobius"/>
    </source>
</evidence>
<feature type="transmembrane region" description="Helical" evidence="1">
    <location>
        <begin position="37"/>
        <end position="57"/>
    </location>
</feature>
<dbReference type="RefSeq" id="WP_072952311.1">
    <property type="nucleotide sequence ID" value="NZ_FRCT01000019.1"/>
</dbReference>
<feature type="transmembrane region" description="Helical" evidence="1">
    <location>
        <begin position="124"/>
        <end position="147"/>
    </location>
</feature>
<keyword evidence="1" id="KW-0812">Transmembrane</keyword>
<dbReference type="GO" id="GO:0022857">
    <property type="term" value="F:transmembrane transporter activity"/>
    <property type="evidence" value="ECO:0007669"/>
    <property type="project" value="InterPro"/>
</dbReference>
<dbReference type="Proteomes" id="UP000184394">
    <property type="component" value="Unassembled WGS sequence"/>
</dbReference>
<proteinExistence type="predicted"/>
<reference evidence="2 3" key="1">
    <citation type="submission" date="2016-11" db="EMBL/GenBank/DDBJ databases">
        <authorList>
            <person name="Jaros S."/>
            <person name="Januszkiewicz K."/>
            <person name="Wedrychowicz H."/>
        </authorList>
    </citation>
    <scope>NUCLEOTIDE SEQUENCE [LARGE SCALE GENOMIC DNA]</scope>
    <source>
        <strain evidence="2 3">Y1</strain>
    </source>
</reference>